<dbReference type="PANTHER" id="PTHR43866:SF3">
    <property type="entry name" value="METHYLMALONATE-SEMIALDEHYDE DEHYDROGENASE [ACYLATING], MITOCHONDRIAL"/>
    <property type="match status" value="1"/>
</dbReference>
<dbReference type="InterPro" id="IPR015590">
    <property type="entry name" value="Aldehyde_DH_dom"/>
</dbReference>
<proteinExistence type="inferred from homology"/>
<evidence type="ECO:0000313" key="5">
    <source>
        <dbReference type="Proteomes" id="UP000518904"/>
    </source>
</evidence>
<evidence type="ECO:0000259" key="3">
    <source>
        <dbReference type="Pfam" id="PF00171"/>
    </source>
</evidence>
<sequence>AEEAFQTWKDVALPERARLMLRYQHLLKEHHDSLAQTLSQETGKTLADAKGDVWRGIEVVEQAANIASNMMGEMVENVATDIDTYSMI</sequence>
<dbReference type="GO" id="GO:0006210">
    <property type="term" value="P:thymine catabolic process"/>
    <property type="evidence" value="ECO:0007669"/>
    <property type="project" value="TreeGrafter"/>
</dbReference>
<evidence type="ECO:0000256" key="2">
    <source>
        <dbReference type="ARBA" id="ARBA00023002"/>
    </source>
</evidence>
<feature type="non-terminal residue" evidence="4">
    <location>
        <position position="88"/>
    </location>
</feature>
<accession>A0A7Y0SFA1</accession>
<dbReference type="InterPro" id="IPR016162">
    <property type="entry name" value="Ald_DH_N"/>
</dbReference>
<dbReference type="Pfam" id="PF00171">
    <property type="entry name" value="Aldedh"/>
    <property type="match status" value="1"/>
</dbReference>
<protein>
    <submittedName>
        <fullName evidence="4">Aldehyde dehydrogenase family protein</fullName>
    </submittedName>
</protein>
<keyword evidence="2" id="KW-0560">Oxidoreductase</keyword>
<organism evidence="4 5">
    <name type="scientific">Vibrio parahaemolyticus</name>
    <dbReference type="NCBI Taxonomy" id="670"/>
    <lineage>
        <taxon>Bacteria</taxon>
        <taxon>Pseudomonadati</taxon>
        <taxon>Pseudomonadota</taxon>
        <taxon>Gammaproteobacteria</taxon>
        <taxon>Vibrionales</taxon>
        <taxon>Vibrionaceae</taxon>
        <taxon>Vibrio</taxon>
    </lineage>
</organism>
<feature type="domain" description="Aldehyde dehydrogenase" evidence="3">
    <location>
        <begin position="1"/>
        <end position="81"/>
    </location>
</feature>
<comment type="caution">
    <text evidence="4">The sequence shown here is derived from an EMBL/GenBank/DDBJ whole genome shotgun (WGS) entry which is preliminary data.</text>
</comment>
<name>A0A7Y0SFA1_VIBPH</name>
<dbReference type="EMBL" id="JABCLB010000716">
    <property type="protein sequence ID" value="NMU82426.1"/>
    <property type="molecule type" value="Genomic_DNA"/>
</dbReference>
<evidence type="ECO:0000313" key="4">
    <source>
        <dbReference type="EMBL" id="NMU82426.1"/>
    </source>
</evidence>
<dbReference type="Proteomes" id="UP000518904">
    <property type="component" value="Unassembled WGS sequence"/>
</dbReference>
<comment type="similarity">
    <text evidence="1">Belongs to the aldehyde dehydrogenase family.</text>
</comment>
<gene>
    <name evidence="4" type="ORF">HKB16_05970</name>
</gene>
<dbReference type="AlphaFoldDB" id="A0A7Y0SFA1"/>
<evidence type="ECO:0000256" key="1">
    <source>
        <dbReference type="ARBA" id="ARBA00009986"/>
    </source>
</evidence>
<dbReference type="PANTHER" id="PTHR43866">
    <property type="entry name" value="MALONATE-SEMIALDEHYDE DEHYDROGENASE"/>
    <property type="match status" value="1"/>
</dbReference>
<dbReference type="GO" id="GO:0004491">
    <property type="term" value="F:methylmalonate-semialdehyde dehydrogenase (acylating, NAD) activity"/>
    <property type="evidence" value="ECO:0007669"/>
    <property type="project" value="InterPro"/>
</dbReference>
<reference evidence="4 5" key="1">
    <citation type="submission" date="2020-04" db="EMBL/GenBank/DDBJ databases">
        <title>Whole-genome sequencing of Vibrio spp. from China reveals different genetic environments of blaCTX-M-14 among diverse lineages.</title>
        <authorList>
            <person name="Zheng Z."/>
            <person name="Ye L."/>
            <person name="Chen S."/>
        </authorList>
    </citation>
    <scope>NUCLEOTIDE SEQUENCE [LARGE SCALE GENOMIC DNA]</scope>
    <source>
        <strain evidence="4 5">Vb0551</strain>
    </source>
</reference>
<dbReference type="InterPro" id="IPR010061">
    <property type="entry name" value="MeMal-semiAld_DH"/>
</dbReference>
<dbReference type="SUPFAM" id="SSF53720">
    <property type="entry name" value="ALDH-like"/>
    <property type="match status" value="1"/>
</dbReference>
<dbReference type="InterPro" id="IPR016161">
    <property type="entry name" value="Ald_DH/histidinol_DH"/>
</dbReference>
<feature type="non-terminal residue" evidence="4">
    <location>
        <position position="1"/>
    </location>
</feature>
<dbReference type="Gene3D" id="3.40.605.10">
    <property type="entry name" value="Aldehyde Dehydrogenase, Chain A, domain 1"/>
    <property type="match status" value="1"/>
</dbReference>
<dbReference type="GO" id="GO:0006574">
    <property type="term" value="P:L-valine catabolic process"/>
    <property type="evidence" value="ECO:0007669"/>
    <property type="project" value="TreeGrafter"/>
</dbReference>